<dbReference type="AlphaFoldDB" id="A0A365QUZ5"/>
<sequence>MCRGCSGEPGSRMRDRFFVAACVLVAPGCHAGPDGGKHDEARVYRSDWVRGIDSRLRLQEPVAQNITTAEVVGIDGTLLRVTMNRWQDFSSVASGTPRSEISFSSVFRFVNGGDYEVRWSTVIPADYRFDSRQPELIAQLHQWGSNGSPPFALLLNNGRYEVDVRAAPGMPSRSIAFGDPSADRGKRVCWVLRYRPDDRGVDALTDVFRNGERVVHVTGVPNAYPNDRDAYFKLGLYKWWWKTRPSDVTERTMYYGDIEMKALGETAR</sequence>
<organism evidence="1 2">
    <name type="scientific">Burkholderia reimsis</name>
    <dbReference type="NCBI Taxonomy" id="2234132"/>
    <lineage>
        <taxon>Bacteria</taxon>
        <taxon>Pseudomonadati</taxon>
        <taxon>Pseudomonadota</taxon>
        <taxon>Betaproteobacteria</taxon>
        <taxon>Burkholderiales</taxon>
        <taxon>Burkholderiaceae</taxon>
        <taxon>Burkholderia</taxon>
    </lineage>
</organism>
<reference evidence="1 2" key="1">
    <citation type="submission" date="2018-06" db="EMBL/GenBank/DDBJ databases">
        <title>Draft genome sequence of Burkholderia reimsis strain BE51 isolated from a French agricultural soil.</title>
        <authorList>
            <person name="Esmaeel Q."/>
        </authorList>
    </citation>
    <scope>NUCLEOTIDE SEQUENCE [LARGE SCALE GENOMIC DNA]</scope>
    <source>
        <strain evidence="1 2">BE51</strain>
    </source>
</reference>
<evidence type="ECO:0008006" key="3">
    <source>
        <dbReference type="Google" id="ProtNLM"/>
    </source>
</evidence>
<evidence type="ECO:0000313" key="2">
    <source>
        <dbReference type="Proteomes" id="UP000252458"/>
    </source>
</evidence>
<name>A0A365QUZ5_9BURK</name>
<dbReference type="EMBL" id="QMFZ01000012">
    <property type="protein sequence ID" value="RBB38954.1"/>
    <property type="molecule type" value="Genomic_DNA"/>
</dbReference>
<protein>
    <recommendedName>
        <fullName evidence="3">Polysaccharide lyase-like protein</fullName>
    </recommendedName>
</protein>
<dbReference type="Gene3D" id="2.60.120.200">
    <property type="match status" value="1"/>
</dbReference>
<dbReference type="Pfam" id="PF14099">
    <property type="entry name" value="Polysacc_lyase"/>
    <property type="match status" value="1"/>
</dbReference>
<proteinExistence type="predicted"/>
<evidence type="ECO:0000313" key="1">
    <source>
        <dbReference type="EMBL" id="RBB38954.1"/>
    </source>
</evidence>
<dbReference type="InterPro" id="IPR025975">
    <property type="entry name" value="Polysacc_lyase"/>
</dbReference>
<keyword evidence="2" id="KW-1185">Reference proteome</keyword>
<comment type="caution">
    <text evidence="1">The sequence shown here is derived from an EMBL/GenBank/DDBJ whole genome shotgun (WGS) entry which is preliminary data.</text>
</comment>
<dbReference type="Proteomes" id="UP000252458">
    <property type="component" value="Unassembled WGS sequence"/>
</dbReference>
<accession>A0A365QUZ5</accession>
<gene>
    <name evidence="1" type="ORF">DPV79_16410</name>
</gene>